<feature type="compositionally biased region" description="Low complexity" evidence="1">
    <location>
        <begin position="638"/>
        <end position="655"/>
    </location>
</feature>
<feature type="compositionally biased region" description="Basic and acidic residues" evidence="1">
    <location>
        <begin position="525"/>
        <end position="543"/>
    </location>
</feature>
<evidence type="ECO:0000256" key="1">
    <source>
        <dbReference type="SAM" id="MobiDB-lite"/>
    </source>
</evidence>
<dbReference type="PANTHER" id="PTHR47285">
    <property type="entry name" value="PROTEIN TIC 62, CHLOROPLASTIC"/>
    <property type="match status" value="1"/>
</dbReference>
<keyword evidence="3" id="KW-1185">Reference proteome</keyword>
<feature type="compositionally biased region" description="Polar residues" evidence="1">
    <location>
        <begin position="585"/>
        <end position="594"/>
    </location>
</feature>
<feature type="compositionally biased region" description="Low complexity" evidence="1">
    <location>
        <begin position="718"/>
        <end position="732"/>
    </location>
</feature>
<accession>A0ABM0XLS3</accession>
<dbReference type="InterPro" id="IPR036291">
    <property type="entry name" value="NAD(P)-bd_dom_sf"/>
</dbReference>
<evidence type="ECO:0000259" key="2">
    <source>
        <dbReference type="Pfam" id="PF13460"/>
    </source>
</evidence>
<name>A0ABM0XLS3_CAMSA</name>
<evidence type="ECO:0000313" key="4">
    <source>
        <dbReference type="RefSeq" id="XP_010487816.1"/>
    </source>
</evidence>
<feature type="compositionally biased region" description="Polar residues" evidence="1">
    <location>
        <begin position="601"/>
        <end position="620"/>
    </location>
</feature>
<dbReference type="InterPro" id="IPR016040">
    <property type="entry name" value="NAD(P)-bd_dom"/>
</dbReference>
<reference evidence="3" key="1">
    <citation type="journal article" date="2014" name="Nat. Commun.">
        <title>The emerging biofuel crop Camelina sativa retains a highly undifferentiated hexaploid genome structure.</title>
        <authorList>
            <person name="Kagale S."/>
            <person name="Koh C."/>
            <person name="Nixon J."/>
            <person name="Bollina V."/>
            <person name="Clarke W.E."/>
            <person name="Tuteja R."/>
            <person name="Spillane C."/>
            <person name="Robinson S.J."/>
            <person name="Links M.G."/>
            <person name="Clarke C."/>
            <person name="Higgins E.E."/>
            <person name="Huebert T."/>
            <person name="Sharpe A.G."/>
            <person name="Parkin I.A."/>
        </authorList>
    </citation>
    <scope>NUCLEOTIDE SEQUENCE [LARGE SCALE GENOMIC DNA]</scope>
    <source>
        <strain evidence="3">cv. DH55</strain>
    </source>
</reference>
<dbReference type="PANTHER" id="PTHR47285:SF1">
    <property type="entry name" value="PROTEIN TIC 62, CHLOROPLASTIC"/>
    <property type="match status" value="1"/>
</dbReference>
<dbReference type="SUPFAM" id="SSF51735">
    <property type="entry name" value="NAD(P)-binding Rossmann-fold domains"/>
    <property type="match status" value="1"/>
</dbReference>
<feature type="domain" description="NAD(P)-binding" evidence="2">
    <location>
        <begin position="89"/>
        <end position="299"/>
    </location>
</feature>
<dbReference type="Pfam" id="PF13460">
    <property type="entry name" value="NAD_binding_10"/>
    <property type="match status" value="1"/>
</dbReference>
<feature type="compositionally biased region" description="Basic and acidic residues" evidence="1">
    <location>
        <begin position="360"/>
        <end position="375"/>
    </location>
</feature>
<feature type="compositionally biased region" description="Pro residues" evidence="1">
    <location>
        <begin position="762"/>
        <end position="773"/>
    </location>
</feature>
<organism evidence="3 4">
    <name type="scientific">Camelina sativa</name>
    <name type="common">False flax</name>
    <name type="synonym">Myagrum sativum</name>
    <dbReference type="NCBI Taxonomy" id="90675"/>
    <lineage>
        <taxon>Eukaryota</taxon>
        <taxon>Viridiplantae</taxon>
        <taxon>Streptophyta</taxon>
        <taxon>Embryophyta</taxon>
        <taxon>Tracheophyta</taxon>
        <taxon>Spermatophyta</taxon>
        <taxon>Magnoliopsida</taxon>
        <taxon>eudicotyledons</taxon>
        <taxon>Gunneridae</taxon>
        <taxon>Pentapetalae</taxon>
        <taxon>rosids</taxon>
        <taxon>malvids</taxon>
        <taxon>Brassicales</taxon>
        <taxon>Brassicaceae</taxon>
        <taxon>Camelineae</taxon>
        <taxon>Camelina</taxon>
    </lineage>
</organism>
<dbReference type="RefSeq" id="XP_010487816.1">
    <property type="nucleotide sequence ID" value="XM_010489514.2"/>
</dbReference>
<dbReference type="InterPro" id="IPR044719">
    <property type="entry name" value="TIC62"/>
</dbReference>
<feature type="compositionally biased region" description="Basic and acidic residues" evidence="1">
    <location>
        <begin position="438"/>
        <end position="461"/>
    </location>
</feature>
<dbReference type="Gene3D" id="3.40.50.720">
    <property type="entry name" value="NAD(P)-binding Rossmann-like Domain"/>
    <property type="match status" value="1"/>
</dbReference>
<feature type="region of interest" description="Disordered" evidence="1">
    <location>
        <begin position="329"/>
        <end position="412"/>
    </location>
</feature>
<feature type="region of interest" description="Disordered" evidence="1">
    <location>
        <begin position="438"/>
        <end position="773"/>
    </location>
</feature>
<protein>
    <submittedName>
        <fullName evidence="4">Protein TIC 62, chloroplastic-like</fullName>
    </submittedName>
</protein>
<sequence length="773" mass="82556">MEGTCFLRGQPPLTTIPSIPSKKGFLLQRWKTNRRVRFSGLKNHSVSGKSRSFDLSLRASGPIRASSAVTEASPMNVNSKEEDTVFVAGATGKVGSRTVRELLKLGFRVRAGVRSAQRAGSLVQSVKGMKLQNTDEGTQPVEKLEIVECDLEKKDSIKPALGKASVVICCIGASEKEISDITGPYRIDYLATKNLVDAAKSAKVNNFILVTSLGTNKFGFPAAILNLFWGVLCWKRKAEEALIESGLNYAIVRPGGMERPTDAYKETHNLTLSLDDTLFGGQVSNLQVAELLACMAKNPRLSCSKIVEVVAETTAPLTSMEKLLEKIPSKRPYVPPPKESVAAKEVKPVPTKPVTQEPTAPKEDEAPPKEKDVKPRPLSPYAAYEDLKPPTSPIPSSTTSLGSAKSKEVDATQVPVEANVVPDSISNVLVEEVKQAVEEEEVKQAVEEEEVKQTEEKKERPLSPYACYEDLKPPTSPIPSSTTSLGTAKSKEVDATQVPVEAKVVPDSISNVPVEEEEEEEEEEEVKKAVEEEVKQAEEEKQRPLSPYACYENLKPPSSPCPKASGTRKTDSLLPGLADSDTDKSSTVAPSVTETAVAPSVTETAVATSPPETAVATSPPETAVAKSAPETAFATSSPETAVATSVTETETPATPRMRPLSPYAVYDDLKPPTSPTPASTGPKKAASEITAAAEDNSELPGGNNDVLETVDGSVNTTPSSSAPEAVPVVSNVDTSLASGDNPAQPKPRPLSPYTMYEDMKPPTSPLPSPVINH</sequence>
<reference evidence="4" key="2">
    <citation type="submission" date="2025-08" db="UniProtKB">
        <authorList>
            <consortium name="RefSeq"/>
        </authorList>
    </citation>
    <scope>IDENTIFICATION</scope>
    <source>
        <tissue evidence="4">Leaf</tissue>
    </source>
</reference>
<dbReference type="CDD" id="cd05243">
    <property type="entry name" value="SDR_a5"/>
    <property type="match status" value="1"/>
</dbReference>
<evidence type="ECO:0000313" key="3">
    <source>
        <dbReference type="Proteomes" id="UP000694864"/>
    </source>
</evidence>
<dbReference type="GeneID" id="104765754"/>
<proteinExistence type="predicted"/>
<dbReference type="Proteomes" id="UP000694864">
    <property type="component" value="Chromosome 19"/>
</dbReference>
<gene>
    <name evidence="4" type="primary">LOC104765754</name>
</gene>
<feature type="compositionally biased region" description="Acidic residues" evidence="1">
    <location>
        <begin position="514"/>
        <end position="524"/>
    </location>
</feature>